<proteinExistence type="inferred from homology"/>
<dbReference type="PANTHER" id="PTHR23142">
    <property type="entry name" value="PRE-MRNA-SPLICING FACTOR 38A-RELATED"/>
    <property type="match status" value="1"/>
</dbReference>
<feature type="compositionally biased region" description="Acidic residues" evidence="8">
    <location>
        <begin position="199"/>
        <end position="213"/>
    </location>
</feature>
<evidence type="ECO:0000256" key="8">
    <source>
        <dbReference type="SAM" id="MobiDB-lite"/>
    </source>
</evidence>
<evidence type="ECO:0000256" key="7">
    <source>
        <dbReference type="RuleBase" id="RU367025"/>
    </source>
</evidence>
<comment type="similarity">
    <text evidence="2 7">Belongs to the PRP38 family.</text>
</comment>
<evidence type="ECO:0000256" key="1">
    <source>
        <dbReference type="ARBA" id="ARBA00004123"/>
    </source>
</evidence>
<dbReference type="Proteomes" id="UP000235371">
    <property type="component" value="Unassembled WGS sequence"/>
</dbReference>
<evidence type="ECO:0000256" key="3">
    <source>
        <dbReference type="ARBA" id="ARBA00022664"/>
    </source>
</evidence>
<dbReference type="GO" id="GO:0005681">
    <property type="term" value="C:spliceosomal complex"/>
    <property type="evidence" value="ECO:0007669"/>
    <property type="project" value="UniProtKB-KW"/>
</dbReference>
<dbReference type="EMBL" id="KZ613782">
    <property type="protein sequence ID" value="PMD63382.1"/>
    <property type="molecule type" value="Genomic_DNA"/>
</dbReference>
<dbReference type="GeneID" id="36587785"/>
<name>A0A2J6TK55_9HELO</name>
<keyword evidence="4 7" id="KW-0747">Spliceosome</keyword>
<feature type="compositionally biased region" description="Basic and acidic residues" evidence="8">
    <location>
        <begin position="1"/>
        <end position="16"/>
    </location>
</feature>
<evidence type="ECO:0000313" key="10">
    <source>
        <dbReference type="Proteomes" id="UP000235371"/>
    </source>
</evidence>
<dbReference type="GO" id="GO:0000398">
    <property type="term" value="P:mRNA splicing, via spliceosome"/>
    <property type="evidence" value="ECO:0007669"/>
    <property type="project" value="UniProtKB-UniRule"/>
</dbReference>
<evidence type="ECO:0000256" key="5">
    <source>
        <dbReference type="ARBA" id="ARBA00023187"/>
    </source>
</evidence>
<dbReference type="Pfam" id="PF03371">
    <property type="entry name" value="PRP38"/>
    <property type="match status" value="1"/>
</dbReference>
<evidence type="ECO:0000256" key="6">
    <source>
        <dbReference type="ARBA" id="ARBA00023242"/>
    </source>
</evidence>
<gene>
    <name evidence="9" type="ORF">K444DRAFT_610232</name>
</gene>
<keyword evidence="10" id="KW-1185">Reference proteome</keyword>
<comment type="subcellular location">
    <subcellularLocation>
        <location evidence="1 7">Nucleus</location>
    </subcellularLocation>
</comment>
<organism evidence="9 10">
    <name type="scientific">Hyaloscypha bicolor E</name>
    <dbReference type="NCBI Taxonomy" id="1095630"/>
    <lineage>
        <taxon>Eukaryota</taxon>
        <taxon>Fungi</taxon>
        <taxon>Dikarya</taxon>
        <taxon>Ascomycota</taxon>
        <taxon>Pezizomycotina</taxon>
        <taxon>Leotiomycetes</taxon>
        <taxon>Helotiales</taxon>
        <taxon>Hyaloscyphaceae</taxon>
        <taxon>Hyaloscypha</taxon>
        <taxon>Hyaloscypha bicolor</taxon>
    </lineage>
</organism>
<feature type="region of interest" description="Disordered" evidence="8">
    <location>
        <begin position="1"/>
        <end position="26"/>
    </location>
</feature>
<evidence type="ECO:0000256" key="2">
    <source>
        <dbReference type="ARBA" id="ARBA00006164"/>
    </source>
</evidence>
<keyword evidence="6 7" id="KW-0539">Nucleus</keyword>
<keyword evidence="5 7" id="KW-0508">mRNA splicing</keyword>
<feature type="compositionally biased region" description="Basic and acidic residues" evidence="8">
    <location>
        <begin position="246"/>
        <end position="255"/>
    </location>
</feature>
<dbReference type="InterPro" id="IPR005037">
    <property type="entry name" value="PRP38"/>
</dbReference>
<keyword evidence="3 7" id="KW-0507">mRNA processing</keyword>
<dbReference type="OrthoDB" id="190958at2759"/>
<comment type="function">
    <text evidence="7">Required for pre-mRNA splicing.</text>
</comment>
<dbReference type="STRING" id="1095630.A0A2J6TK55"/>
<feature type="region of interest" description="Disordered" evidence="8">
    <location>
        <begin position="198"/>
        <end position="255"/>
    </location>
</feature>
<evidence type="ECO:0000313" key="9">
    <source>
        <dbReference type="EMBL" id="PMD63382.1"/>
    </source>
</evidence>
<protein>
    <recommendedName>
        <fullName evidence="7">Pre-mRNA-splicing factor 38</fullName>
    </recommendedName>
</protein>
<evidence type="ECO:0000256" key="4">
    <source>
        <dbReference type="ARBA" id="ARBA00022728"/>
    </source>
</evidence>
<sequence>MANHRADEKRFLDERGSSGPLAPNGLNPATIMEKPVRERIIDCYFWKDQCFGVNESDIVSRVVEHVHFIGGTYGDAQRPSPFLCLAFKLLQLGPSDEILEEYLGYGGEKFKYLRALACFYVRLTRQAKDVYRLLEGYLGDYRKLKRKGRMGSSLTYMDAFVDDLLVKERVCGTTLWKMPKREVLEDLDVLEPRVSPLGDIEDLLESEPEEVEEENGRSEDNEGGGRGSPGSEFGEVTPEMDEMDVDREKETENGD</sequence>
<reference evidence="9 10" key="1">
    <citation type="submission" date="2016-04" db="EMBL/GenBank/DDBJ databases">
        <title>A degradative enzymes factory behind the ericoid mycorrhizal symbiosis.</title>
        <authorList>
            <consortium name="DOE Joint Genome Institute"/>
            <person name="Martino E."/>
            <person name="Morin E."/>
            <person name="Grelet G."/>
            <person name="Kuo A."/>
            <person name="Kohler A."/>
            <person name="Daghino S."/>
            <person name="Barry K."/>
            <person name="Choi C."/>
            <person name="Cichocki N."/>
            <person name="Clum A."/>
            <person name="Copeland A."/>
            <person name="Hainaut M."/>
            <person name="Haridas S."/>
            <person name="Labutti K."/>
            <person name="Lindquist E."/>
            <person name="Lipzen A."/>
            <person name="Khouja H.-R."/>
            <person name="Murat C."/>
            <person name="Ohm R."/>
            <person name="Olson A."/>
            <person name="Spatafora J."/>
            <person name="Veneault-Fourrey C."/>
            <person name="Henrissat B."/>
            <person name="Grigoriev I."/>
            <person name="Martin F."/>
            <person name="Perotto S."/>
        </authorList>
    </citation>
    <scope>NUCLEOTIDE SEQUENCE [LARGE SCALE GENOMIC DNA]</scope>
    <source>
        <strain evidence="9 10">E</strain>
    </source>
</reference>
<dbReference type="InParanoid" id="A0A2J6TK55"/>
<accession>A0A2J6TK55</accession>
<dbReference type="RefSeq" id="XP_024740286.1">
    <property type="nucleotide sequence ID" value="XM_024879708.1"/>
</dbReference>
<dbReference type="AlphaFoldDB" id="A0A2J6TK55"/>